<dbReference type="GO" id="GO:1990931">
    <property type="term" value="F:mRNA N6-methyladenosine dioxygenase activity"/>
    <property type="evidence" value="ECO:0007669"/>
    <property type="project" value="UniProtKB-EC"/>
</dbReference>
<protein>
    <recommendedName>
        <fullName evidence="2">mRNA N(6)-methyladenine demethylase</fullName>
        <ecNumber evidence="2">1.14.11.53</ecNumber>
    </recommendedName>
</protein>
<evidence type="ECO:0000259" key="10">
    <source>
        <dbReference type="PROSITE" id="PS51471"/>
    </source>
</evidence>
<feature type="binding site" evidence="9">
    <location>
        <position position="260"/>
    </location>
    <ligand>
        <name>Fe cation</name>
        <dbReference type="ChEBI" id="CHEBI:24875"/>
        <note>catalytic</note>
    </ligand>
</feature>
<dbReference type="GO" id="GO:0005634">
    <property type="term" value="C:nucleus"/>
    <property type="evidence" value="ECO:0007669"/>
    <property type="project" value="TreeGrafter"/>
</dbReference>
<dbReference type="PANTHER" id="PTHR16557:SF2">
    <property type="entry name" value="NUCLEIC ACID DIOXYGENASE ALKBH1"/>
    <property type="match status" value="1"/>
</dbReference>
<keyword evidence="12" id="KW-1185">Reference proteome</keyword>
<comment type="catalytic activity">
    <reaction evidence="8">
        <text>an N(6)-methyladenosine in mRNA + 2-oxoglutarate + O2 = an adenosine in mRNA + formaldehyde + succinate + CO2</text>
        <dbReference type="Rhea" id="RHEA:49520"/>
        <dbReference type="Rhea" id="RHEA-COMP:12414"/>
        <dbReference type="Rhea" id="RHEA-COMP:12417"/>
        <dbReference type="ChEBI" id="CHEBI:15379"/>
        <dbReference type="ChEBI" id="CHEBI:16526"/>
        <dbReference type="ChEBI" id="CHEBI:16810"/>
        <dbReference type="ChEBI" id="CHEBI:16842"/>
        <dbReference type="ChEBI" id="CHEBI:30031"/>
        <dbReference type="ChEBI" id="CHEBI:74411"/>
        <dbReference type="ChEBI" id="CHEBI:74449"/>
        <dbReference type="EC" id="1.14.11.53"/>
    </reaction>
    <physiologicalReaction direction="left-to-right" evidence="8">
        <dbReference type="Rhea" id="RHEA:49521"/>
    </physiologicalReaction>
</comment>
<gene>
    <name evidence="11" type="ORF">TI39_contig352g00019</name>
</gene>
<keyword evidence="4" id="KW-0223">Dioxygenase</keyword>
<dbReference type="FunFam" id="2.60.120.590:FF:000014">
    <property type="entry name" value="Oxidoreductase, 2OG-Fe(II) oxygenase family family"/>
    <property type="match status" value="1"/>
</dbReference>
<comment type="cofactor">
    <cofactor evidence="9">
        <name>Fe(2+)</name>
        <dbReference type="ChEBI" id="CHEBI:29033"/>
    </cofactor>
    <text evidence="9">Binds 1 Fe(2+) ion per subunit.</text>
</comment>
<dbReference type="SUPFAM" id="SSF51197">
    <property type="entry name" value="Clavaminate synthase-like"/>
    <property type="match status" value="1"/>
</dbReference>
<dbReference type="AlphaFoldDB" id="A0A0F4GRV9"/>
<evidence type="ECO:0000256" key="8">
    <source>
        <dbReference type="ARBA" id="ARBA00047565"/>
    </source>
</evidence>
<evidence type="ECO:0000313" key="12">
    <source>
        <dbReference type="Proteomes" id="UP000033647"/>
    </source>
</evidence>
<dbReference type="InterPro" id="IPR037151">
    <property type="entry name" value="AlkB-like_sf"/>
</dbReference>
<keyword evidence="7" id="KW-0843">Virulence</keyword>
<evidence type="ECO:0000256" key="3">
    <source>
        <dbReference type="ARBA" id="ARBA00022723"/>
    </source>
</evidence>
<accession>A0A0F4GRV9</accession>
<dbReference type="PANTHER" id="PTHR16557">
    <property type="entry name" value="ALKYLATED DNA REPAIR PROTEIN ALKB-RELATED"/>
    <property type="match status" value="1"/>
</dbReference>
<comment type="similarity">
    <text evidence="1">Belongs to the alkB family.</text>
</comment>
<feature type="binding site" evidence="9">
    <location>
        <position position="317"/>
    </location>
    <ligand>
        <name>Fe cation</name>
        <dbReference type="ChEBI" id="CHEBI:24875"/>
        <note>catalytic</note>
    </ligand>
</feature>
<dbReference type="OrthoDB" id="6614653at2759"/>
<dbReference type="PROSITE" id="PS51471">
    <property type="entry name" value="FE2OG_OXY"/>
    <property type="match status" value="1"/>
</dbReference>
<evidence type="ECO:0000256" key="5">
    <source>
        <dbReference type="ARBA" id="ARBA00023002"/>
    </source>
</evidence>
<dbReference type="EC" id="1.14.11.53" evidence="2"/>
<dbReference type="Pfam" id="PF13532">
    <property type="entry name" value="2OG-FeII_Oxy_2"/>
    <property type="match status" value="1"/>
</dbReference>
<dbReference type="Proteomes" id="UP000033647">
    <property type="component" value="Unassembled WGS sequence"/>
</dbReference>
<feature type="domain" description="Fe2OG dioxygenase" evidence="10">
    <location>
        <begin position="240"/>
        <end position="365"/>
    </location>
</feature>
<feature type="binding site" evidence="9">
    <location>
        <position position="258"/>
    </location>
    <ligand>
        <name>Fe cation</name>
        <dbReference type="ChEBI" id="CHEBI:24875"/>
        <note>catalytic</note>
    </ligand>
</feature>
<keyword evidence="3 9" id="KW-0479">Metal-binding</keyword>
<dbReference type="EMBL" id="LAFY01000344">
    <property type="protein sequence ID" value="KJX99787.1"/>
    <property type="molecule type" value="Genomic_DNA"/>
</dbReference>
<evidence type="ECO:0000256" key="6">
    <source>
        <dbReference type="ARBA" id="ARBA00023004"/>
    </source>
</evidence>
<dbReference type="Gene3D" id="2.60.120.590">
    <property type="entry name" value="Alpha-ketoglutarate-dependent dioxygenase AlkB-like"/>
    <property type="match status" value="1"/>
</dbReference>
<evidence type="ECO:0000313" key="11">
    <source>
        <dbReference type="EMBL" id="KJX99787.1"/>
    </source>
</evidence>
<evidence type="ECO:0000256" key="9">
    <source>
        <dbReference type="PIRSR" id="PIRSR604574-2"/>
    </source>
</evidence>
<evidence type="ECO:0000256" key="4">
    <source>
        <dbReference type="ARBA" id="ARBA00022964"/>
    </source>
</evidence>
<comment type="caution">
    <text evidence="11">The sequence shown here is derived from an EMBL/GenBank/DDBJ whole genome shotgun (WGS) entry which is preliminary data.</text>
</comment>
<evidence type="ECO:0000256" key="7">
    <source>
        <dbReference type="ARBA" id="ARBA00023026"/>
    </source>
</evidence>
<keyword evidence="5" id="KW-0560">Oxidoreductase</keyword>
<dbReference type="InterPro" id="IPR004574">
    <property type="entry name" value="Alkb"/>
</dbReference>
<organism evidence="11 12">
    <name type="scientific">Zymoseptoria brevis</name>
    <dbReference type="NCBI Taxonomy" id="1047168"/>
    <lineage>
        <taxon>Eukaryota</taxon>
        <taxon>Fungi</taxon>
        <taxon>Dikarya</taxon>
        <taxon>Ascomycota</taxon>
        <taxon>Pezizomycotina</taxon>
        <taxon>Dothideomycetes</taxon>
        <taxon>Dothideomycetidae</taxon>
        <taxon>Mycosphaerellales</taxon>
        <taxon>Mycosphaerellaceae</taxon>
        <taxon>Zymoseptoria</taxon>
    </lineage>
</organism>
<evidence type="ECO:0000256" key="1">
    <source>
        <dbReference type="ARBA" id="ARBA00007879"/>
    </source>
</evidence>
<sequence>MTSLKIVRLDSDTNINNTMMALETMPVPLDAHAKPPSSLRNVYKYYHKLKPTALGSHPGLIQFDGYSSSSTSHVRPTRLLDLPTELRQSFSDFLGTAHAITLPVAEHTLYEVPDVPGLFIYPSLFPPQIQLELLSRLLHRDLRNPQHLTNVHTHYNVRYPSNSEDEDASFFDESCRCTVFEPHDPTLHKPISTEQFLNKKLRWTTLGGQYDWTNKVYPSGPPPAFPPDIKKLVEDIFPMKAEAAIVNLYSPGDTLSLHRDVSEECNRPLASVSLGCDAIFMAGLVGEVEDGKSKVAVMRLRSGDAVLMSGESRYAWHGVPKILEDTCPGWMADWPGNDADGIDRYQHWAGWMKGKRVNLNVRQMFG</sequence>
<dbReference type="STRING" id="1047168.A0A0F4GRV9"/>
<evidence type="ECO:0000256" key="2">
    <source>
        <dbReference type="ARBA" id="ARBA00012931"/>
    </source>
</evidence>
<reference evidence="11 12" key="1">
    <citation type="submission" date="2015-03" db="EMBL/GenBank/DDBJ databases">
        <title>RNA-seq based gene annotation and comparative genomics of four Zymoseptoria species reveal species-specific pathogenicity related genes and transposable element activity.</title>
        <authorList>
            <person name="Grandaubert J."/>
            <person name="Bhattacharyya A."/>
            <person name="Stukenbrock E.H."/>
        </authorList>
    </citation>
    <scope>NUCLEOTIDE SEQUENCE [LARGE SCALE GENOMIC DNA]</scope>
    <source>
        <strain evidence="11 12">Zb18110</strain>
    </source>
</reference>
<proteinExistence type="inferred from homology"/>
<dbReference type="GO" id="GO:0046872">
    <property type="term" value="F:metal ion binding"/>
    <property type="evidence" value="ECO:0007669"/>
    <property type="project" value="UniProtKB-KW"/>
</dbReference>
<dbReference type="InterPro" id="IPR027450">
    <property type="entry name" value="AlkB-like"/>
</dbReference>
<name>A0A0F4GRV9_9PEZI</name>
<dbReference type="GO" id="GO:0005737">
    <property type="term" value="C:cytoplasm"/>
    <property type="evidence" value="ECO:0007669"/>
    <property type="project" value="TreeGrafter"/>
</dbReference>
<keyword evidence="6 9" id="KW-0408">Iron</keyword>
<dbReference type="InterPro" id="IPR005123">
    <property type="entry name" value="Oxoglu/Fe-dep_dioxygenase_dom"/>
</dbReference>